<organism evidence="2 3">
    <name type="scientific">Phytophthora megakarya</name>
    <dbReference type="NCBI Taxonomy" id="4795"/>
    <lineage>
        <taxon>Eukaryota</taxon>
        <taxon>Sar</taxon>
        <taxon>Stramenopiles</taxon>
        <taxon>Oomycota</taxon>
        <taxon>Peronosporomycetes</taxon>
        <taxon>Peronosporales</taxon>
        <taxon>Peronosporaceae</taxon>
        <taxon>Phytophthora</taxon>
    </lineage>
</organism>
<evidence type="ECO:0000256" key="1">
    <source>
        <dbReference type="SAM" id="MobiDB-lite"/>
    </source>
</evidence>
<dbReference type="STRING" id="4795.A0A225UVV4"/>
<dbReference type="Proteomes" id="UP000198211">
    <property type="component" value="Unassembled WGS sequence"/>
</dbReference>
<comment type="caution">
    <text evidence="2">The sequence shown here is derived from an EMBL/GenBank/DDBJ whole genome shotgun (WGS) entry which is preliminary data.</text>
</comment>
<reference evidence="3" key="1">
    <citation type="submission" date="2017-03" db="EMBL/GenBank/DDBJ databases">
        <title>Phytopthora megakarya and P. palmivora, two closely related causual agents of cacao black pod achieved similar genome size and gene model numbers by different mechanisms.</title>
        <authorList>
            <person name="Ali S."/>
            <person name="Shao J."/>
            <person name="Larry D.J."/>
            <person name="Kronmiller B."/>
            <person name="Shen D."/>
            <person name="Strem M.D."/>
            <person name="Melnick R.L."/>
            <person name="Guiltinan M.J."/>
            <person name="Tyler B.M."/>
            <person name="Meinhardt L.W."/>
            <person name="Bailey B.A."/>
        </authorList>
    </citation>
    <scope>NUCLEOTIDE SEQUENCE [LARGE SCALE GENOMIC DNA]</scope>
    <source>
        <strain evidence="3">zdho120</strain>
    </source>
</reference>
<proteinExistence type="predicted"/>
<evidence type="ECO:0000313" key="3">
    <source>
        <dbReference type="Proteomes" id="UP000198211"/>
    </source>
</evidence>
<protein>
    <submittedName>
        <fullName evidence="2">Glycoside hydrolase</fullName>
    </submittedName>
</protein>
<name>A0A225UVV4_9STRA</name>
<gene>
    <name evidence="2" type="ORF">PHMEG_00032282</name>
</gene>
<sequence>SGQARTTRRIQAERGQRPVQTVQETHSEPDTTDAAGGGSQTSNASSERLGRLEVPLEGLAKQQSQFLENQVKLQQLMHQRAEAAQPSSFNHPFSGLSAFTDLLKPPRVPQQQMGSPTTENYVSHVNLG</sequence>
<feature type="region of interest" description="Disordered" evidence="1">
    <location>
        <begin position="82"/>
        <end position="101"/>
    </location>
</feature>
<dbReference type="EMBL" id="NBNE01010690">
    <property type="protein sequence ID" value="OWY97240.1"/>
    <property type="molecule type" value="Genomic_DNA"/>
</dbReference>
<accession>A0A225UVV4</accession>
<dbReference type="AlphaFoldDB" id="A0A225UVV4"/>
<evidence type="ECO:0000313" key="2">
    <source>
        <dbReference type="EMBL" id="OWY97240.1"/>
    </source>
</evidence>
<feature type="region of interest" description="Disordered" evidence="1">
    <location>
        <begin position="106"/>
        <end position="128"/>
    </location>
</feature>
<keyword evidence="3" id="KW-1185">Reference proteome</keyword>
<dbReference type="GO" id="GO:0016787">
    <property type="term" value="F:hydrolase activity"/>
    <property type="evidence" value="ECO:0007669"/>
    <property type="project" value="UniProtKB-KW"/>
</dbReference>
<feature type="region of interest" description="Disordered" evidence="1">
    <location>
        <begin position="1"/>
        <end position="52"/>
    </location>
</feature>
<keyword evidence="2" id="KW-0378">Hydrolase</keyword>
<feature type="non-terminal residue" evidence="2">
    <location>
        <position position="1"/>
    </location>
</feature>
<feature type="compositionally biased region" description="Polar residues" evidence="1">
    <location>
        <begin position="109"/>
        <end position="128"/>
    </location>
</feature>